<evidence type="ECO:0000313" key="5">
    <source>
        <dbReference type="Proteomes" id="UP001341281"/>
    </source>
</evidence>
<name>A0AAQ3WHP7_PASNO</name>
<dbReference type="PANTHER" id="PTHR31529">
    <property type="entry name" value="LOB DOMAIN CONTAINING PROTEIN"/>
    <property type="match status" value="1"/>
</dbReference>
<proteinExistence type="inferred from homology"/>
<reference evidence="4 5" key="1">
    <citation type="submission" date="2024-02" db="EMBL/GenBank/DDBJ databases">
        <title>High-quality chromosome-scale genome assembly of Pensacola bahiagrass (Paspalum notatum Flugge var. saurae).</title>
        <authorList>
            <person name="Vega J.M."/>
            <person name="Podio M."/>
            <person name="Orjuela J."/>
            <person name="Siena L.A."/>
            <person name="Pessino S.C."/>
            <person name="Combes M.C."/>
            <person name="Mariac C."/>
            <person name="Albertini E."/>
            <person name="Pupilli F."/>
            <person name="Ortiz J.P.A."/>
            <person name="Leblanc O."/>
        </authorList>
    </citation>
    <scope>NUCLEOTIDE SEQUENCE [LARGE SCALE GENOMIC DNA]</scope>
    <source>
        <strain evidence="4">R1</strain>
        <tissue evidence="4">Leaf</tissue>
    </source>
</reference>
<gene>
    <name evidence="4" type="ORF">U9M48_011767</name>
</gene>
<feature type="region of interest" description="Disordered" evidence="2">
    <location>
        <begin position="185"/>
        <end position="204"/>
    </location>
</feature>
<organism evidence="4 5">
    <name type="scientific">Paspalum notatum var. saurae</name>
    <dbReference type="NCBI Taxonomy" id="547442"/>
    <lineage>
        <taxon>Eukaryota</taxon>
        <taxon>Viridiplantae</taxon>
        <taxon>Streptophyta</taxon>
        <taxon>Embryophyta</taxon>
        <taxon>Tracheophyta</taxon>
        <taxon>Spermatophyta</taxon>
        <taxon>Magnoliopsida</taxon>
        <taxon>Liliopsida</taxon>
        <taxon>Poales</taxon>
        <taxon>Poaceae</taxon>
        <taxon>PACMAD clade</taxon>
        <taxon>Panicoideae</taxon>
        <taxon>Andropogonodae</taxon>
        <taxon>Paspaleae</taxon>
        <taxon>Paspalinae</taxon>
        <taxon>Paspalum</taxon>
    </lineage>
</organism>
<dbReference type="PROSITE" id="PS50891">
    <property type="entry name" value="LOB"/>
    <property type="match status" value="1"/>
</dbReference>
<comment type="similarity">
    <text evidence="1">Belongs to the LOB domain-containing protein family.</text>
</comment>
<dbReference type="EMBL" id="CP144747">
    <property type="protein sequence ID" value="WVZ61962.1"/>
    <property type="molecule type" value="Genomic_DNA"/>
</dbReference>
<dbReference type="Pfam" id="PF03195">
    <property type="entry name" value="LOB"/>
    <property type="match status" value="1"/>
</dbReference>
<feature type="region of interest" description="Disordered" evidence="2">
    <location>
        <begin position="264"/>
        <end position="313"/>
    </location>
</feature>
<evidence type="ECO:0000259" key="3">
    <source>
        <dbReference type="PROSITE" id="PS50891"/>
    </source>
</evidence>
<dbReference type="AlphaFoldDB" id="A0AAQ3WHP7"/>
<dbReference type="Proteomes" id="UP001341281">
    <property type="component" value="Chromosome 03"/>
</dbReference>
<feature type="region of interest" description="Disordered" evidence="2">
    <location>
        <begin position="210"/>
        <end position="250"/>
    </location>
</feature>
<feature type="compositionally biased region" description="Polar residues" evidence="2">
    <location>
        <begin position="680"/>
        <end position="699"/>
    </location>
</feature>
<keyword evidence="5" id="KW-1185">Reference proteome</keyword>
<dbReference type="PANTHER" id="PTHR31529:SF4">
    <property type="entry name" value="LOB DOMAIN-CONTAINING PROTEIN 30"/>
    <property type="match status" value="1"/>
</dbReference>
<protein>
    <recommendedName>
        <fullName evidence="3">LOB domain-containing protein</fullName>
    </recommendedName>
</protein>
<dbReference type="InterPro" id="IPR004883">
    <property type="entry name" value="LOB"/>
</dbReference>
<feature type="domain" description="LOB" evidence="3">
    <location>
        <begin position="9"/>
        <end position="112"/>
    </location>
</feature>
<sequence length="741" mass="79873">MPADQDNARPCAACRVLRRGCFPSCVFAPHFPAKSDASRFQAVHGVFGASNFAKMLADVELPEDRQRAADTLVEEAEARLRDPAFGCVSLITLLQEYNKNARAQVDAMREQIASEFDPEAAAEPVDVAAADPSVILQARAQVDAALKDAREKDRMLLGARQAADARWLQAQQGAVDLDVDAGKGLAAPRRRGRPPKSRCGGLDQHMAVGESSSKQAMPPMPQAAQHAVTAPGFHAERSHQQMARRQKPIAEREQAMSMPQQMYGHGQMHQPTAAAAETPRAAEASTSRQAPAAAWQHQDSAGHQVGTVPSFLDDGYQSQQTAAETGQWDTAAAVAGEQDVMMTMMQQTVADAWQHQDPAAQCAMTPQQMEVEEQLLAAEADRQRSIWSSHYASLGRELAPWLEQLLEPQHTAAEVPSEQDQDMVMTMLMMQQAAAAGVAPEQDMMMPFLAADAPRFGNVAARREGTELDGVLGTGYGHANVHQQMAAARQVAAATGEVAREQHMAMAHPAAVEQEMVQMAAGAQQQRYAQTELGFTLGHDASHMEIMVQEQQLAAAAKAAKEQDNITRQMIAAGVHAREREQFTQQAAAAERAREQEMTMIQRAAAAQQQHSGTELDVVMGHMFKQQQLAGADGLAREPSSTMMQQHVAAYADAGHESSSGPATAFLSPGSSEAAPPLFINQQLPPQGQTATAHTLQMGSSLPPLPPSLSQSQPYAQVPHQQRAVGGDQGQPSDLPEYLHF</sequence>
<feature type="region of interest" description="Disordered" evidence="2">
    <location>
        <begin position="651"/>
        <end position="741"/>
    </location>
</feature>
<feature type="compositionally biased region" description="Low complexity" evidence="2">
    <location>
        <begin position="271"/>
        <end position="284"/>
    </location>
</feature>
<evidence type="ECO:0000256" key="1">
    <source>
        <dbReference type="ARBA" id="ARBA00005474"/>
    </source>
</evidence>
<evidence type="ECO:0000313" key="4">
    <source>
        <dbReference type="EMBL" id="WVZ61962.1"/>
    </source>
</evidence>
<accession>A0AAQ3WHP7</accession>
<evidence type="ECO:0000256" key="2">
    <source>
        <dbReference type="SAM" id="MobiDB-lite"/>
    </source>
</evidence>